<name>A0AAD7NLB2_9AGAR</name>
<organism evidence="2 3">
    <name type="scientific">Mycena metata</name>
    <dbReference type="NCBI Taxonomy" id="1033252"/>
    <lineage>
        <taxon>Eukaryota</taxon>
        <taxon>Fungi</taxon>
        <taxon>Dikarya</taxon>
        <taxon>Basidiomycota</taxon>
        <taxon>Agaricomycotina</taxon>
        <taxon>Agaricomycetes</taxon>
        <taxon>Agaricomycetidae</taxon>
        <taxon>Agaricales</taxon>
        <taxon>Marasmiineae</taxon>
        <taxon>Mycenaceae</taxon>
        <taxon>Mycena</taxon>
    </lineage>
</organism>
<dbReference type="InterPro" id="IPR057678">
    <property type="entry name" value="DUF7918"/>
</dbReference>
<feature type="domain" description="DUF7918" evidence="1">
    <location>
        <begin position="13"/>
        <end position="219"/>
    </location>
</feature>
<dbReference type="Pfam" id="PF25534">
    <property type="entry name" value="DUF7918"/>
    <property type="match status" value="1"/>
</dbReference>
<evidence type="ECO:0000259" key="1">
    <source>
        <dbReference type="Pfam" id="PF25534"/>
    </source>
</evidence>
<dbReference type="EMBL" id="JARKIB010000023">
    <property type="protein sequence ID" value="KAJ7766639.1"/>
    <property type="molecule type" value="Genomic_DNA"/>
</dbReference>
<proteinExistence type="predicted"/>
<protein>
    <recommendedName>
        <fullName evidence="1">DUF7918 domain-containing protein</fullName>
    </recommendedName>
</protein>
<dbReference type="AlphaFoldDB" id="A0AAD7NLB2"/>
<sequence>MSSINISSFTAWITIEGTNCPIYGLKSPTNPRDATCWIPSQEGKKFSVNWSNKFRDRPVHAQLSIDGVVCSTHFMLDAFNYPDDANAIGISYATTSDYTRRDFVFDAIRVTDDDAYLYTLDNPPAFGTIRLELWEANIDQIVRAPYQHRYGGEVLESQIIHETSKKAGAHHVKFGGEYIVPQATVNMVSGTRKGTAALATFTFNYRPFDILLAGGIIPRHTVKAEAVDERIHDLEVRVRLGAAVADSDPDLTHRRNWQHCVLSNGVVSPRRVSPRRTGAATPARERWCRLLTSRICSTLFSFLYHHCTVLSCSLYHIY</sequence>
<accession>A0AAD7NLB2</accession>
<reference evidence="2" key="1">
    <citation type="submission" date="2023-03" db="EMBL/GenBank/DDBJ databases">
        <title>Massive genome expansion in bonnet fungi (Mycena s.s.) driven by repeated elements and novel gene families across ecological guilds.</title>
        <authorList>
            <consortium name="Lawrence Berkeley National Laboratory"/>
            <person name="Harder C.B."/>
            <person name="Miyauchi S."/>
            <person name="Viragh M."/>
            <person name="Kuo A."/>
            <person name="Thoen E."/>
            <person name="Andreopoulos B."/>
            <person name="Lu D."/>
            <person name="Skrede I."/>
            <person name="Drula E."/>
            <person name="Henrissat B."/>
            <person name="Morin E."/>
            <person name="Kohler A."/>
            <person name="Barry K."/>
            <person name="LaButti K."/>
            <person name="Morin E."/>
            <person name="Salamov A."/>
            <person name="Lipzen A."/>
            <person name="Mereny Z."/>
            <person name="Hegedus B."/>
            <person name="Baldrian P."/>
            <person name="Stursova M."/>
            <person name="Weitz H."/>
            <person name="Taylor A."/>
            <person name="Grigoriev I.V."/>
            <person name="Nagy L.G."/>
            <person name="Martin F."/>
            <person name="Kauserud H."/>
        </authorList>
    </citation>
    <scope>NUCLEOTIDE SEQUENCE</scope>
    <source>
        <strain evidence="2">CBHHK182m</strain>
    </source>
</reference>
<evidence type="ECO:0000313" key="2">
    <source>
        <dbReference type="EMBL" id="KAJ7766639.1"/>
    </source>
</evidence>
<dbReference type="PANTHER" id="PTHR36223">
    <property type="entry name" value="BETA-LACTAMASE-TYPE TRANSPEPTIDASE FOLD DOMAIN CONTAINING PROTEIN"/>
    <property type="match status" value="1"/>
</dbReference>
<keyword evidence="3" id="KW-1185">Reference proteome</keyword>
<evidence type="ECO:0000313" key="3">
    <source>
        <dbReference type="Proteomes" id="UP001215598"/>
    </source>
</evidence>
<gene>
    <name evidence="2" type="ORF">B0H16DRAFT_1522109</name>
</gene>
<dbReference type="Proteomes" id="UP001215598">
    <property type="component" value="Unassembled WGS sequence"/>
</dbReference>
<comment type="caution">
    <text evidence="2">The sequence shown here is derived from an EMBL/GenBank/DDBJ whole genome shotgun (WGS) entry which is preliminary data.</text>
</comment>
<dbReference type="PANTHER" id="PTHR36223:SF1">
    <property type="entry name" value="TRANSCRIPTION ELONGATION FACTOR EAF N-TERMINAL DOMAIN-CONTAINING PROTEIN"/>
    <property type="match status" value="1"/>
</dbReference>